<dbReference type="EMBL" id="JBEDNW010000002">
    <property type="protein sequence ID" value="MEZ3166634.1"/>
    <property type="molecule type" value="Genomic_DNA"/>
</dbReference>
<dbReference type="Proteomes" id="UP001567571">
    <property type="component" value="Unassembled WGS sequence"/>
</dbReference>
<organism evidence="2 4">
    <name type="scientific">Halorubrum ejinorense</name>
    <dbReference type="NCBI Taxonomy" id="425309"/>
    <lineage>
        <taxon>Archaea</taxon>
        <taxon>Methanobacteriati</taxon>
        <taxon>Methanobacteriota</taxon>
        <taxon>Stenosarchaea group</taxon>
        <taxon>Halobacteria</taxon>
        <taxon>Halobacteriales</taxon>
        <taxon>Haloferacaceae</taxon>
        <taxon>Halorubrum</taxon>
    </lineage>
</organism>
<dbReference type="Proteomes" id="UP001501425">
    <property type="component" value="Unassembled WGS sequence"/>
</dbReference>
<name>A0AAV3SX70_9EURY</name>
<reference evidence="3 5" key="3">
    <citation type="submission" date="2024-06" db="EMBL/GenBank/DDBJ databases">
        <title>Halorubrum miltondacostae sp. nov., a potential PHA producer isolated from an inland solar saltern in Rio Maior, Portugal.</title>
        <authorList>
            <person name="Albuquerque L."/>
            <person name="Viver T."/>
            <person name="Barroso C."/>
            <person name="Claudino R."/>
            <person name="Galvan M."/>
            <person name="Simoes G."/>
            <person name="Lobo Da Cunha A."/>
            <person name="Egas C."/>
        </authorList>
    </citation>
    <scope>NUCLEOTIDE SEQUENCE [LARGE SCALE GENOMIC DNA]</scope>
    <source>
        <strain evidence="3 5">DSM 18646</strain>
    </source>
</reference>
<evidence type="ECO:0000313" key="3">
    <source>
        <dbReference type="EMBL" id="MEZ3166634.1"/>
    </source>
</evidence>
<evidence type="ECO:0000313" key="2">
    <source>
        <dbReference type="EMBL" id="GAA0550734.1"/>
    </source>
</evidence>
<evidence type="ECO:0000313" key="4">
    <source>
        <dbReference type="Proteomes" id="UP001501425"/>
    </source>
</evidence>
<reference evidence="2" key="2">
    <citation type="submission" date="2023-12" db="EMBL/GenBank/DDBJ databases">
        <authorList>
            <person name="Sun Q."/>
            <person name="Inoue M."/>
        </authorList>
    </citation>
    <scope>NUCLEOTIDE SEQUENCE</scope>
    <source>
        <strain evidence="2">JCM 14265</strain>
    </source>
</reference>
<sequence length="397" mass="44054">MEGRYRNIFVSFRGPSERDDAADPGKQLEDNTTKAQLHLIDFGDEELVEAVLSAITKDLAIGSDLLDVATSENVSTSTQVQIRDIDTTGRTVLLVGVSGTGHNPLEDEEYHPTDENPGESEKRVDGVIHVGDEYVIVQESKFQVQELTVDEMGDYKSLLQVEEEHYGTVSWENIHSNIDEMLEFQNTDEEGPSDRSDFLASQFKQYLEMHGLKLSESESQYSSGEKFISLRFQPEMNVVTSESESASPEYAAHFHSLPENDGISDFYISQGELEALLEDLESRHPKIRKALQSGVFEPLNELANEHDMTEGDTKTIAEIGDQETGRKRLQVAQPNGADYRVLGFRRASPGSSRYSSGAYYMLADGEFLAHFSSVDDGEATTIGDALFGADPDIMGLQ</sequence>
<proteinExistence type="predicted"/>
<feature type="compositionally biased region" description="Basic and acidic residues" evidence="1">
    <location>
        <begin position="110"/>
        <end position="121"/>
    </location>
</feature>
<dbReference type="RefSeq" id="WP_343780026.1">
    <property type="nucleotide sequence ID" value="NZ_BAAADQ010000015.1"/>
</dbReference>
<gene>
    <name evidence="3" type="ORF">ABNG02_04760</name>
    <name evidence="2" type="ORF">GCM10008994_27050</name>
</gene>
<keyword evidence="5" id="KW-1185">Reference proteome</keyword>
<evidence type="ECO:0000256" key="1">
    <source>
        <dbReference type="SAM" id="MobiDB-lite"/>
    </source>
</evidence>
<dbReference type="EMBL" id="BAAADQ010000015">
    <property type="protein sequence ID" value="GAA0550734.1"/>
    <property type="molecule type" value="Genomic_DNA"/>
</dbReference>
<reference evidence="2" key="1">
    <citation type="journal article" date="2014" name="Int. J. Syst. Evol. Microbiol.">
        <title>Complete genome sequence of Corynebacterium casei LMG S-19264T (=DSM 44701T), isolated from a smear-ripened cheese.</title>
        <authorList>
            <consortium name="US DOE Joint Genome Institute (JGI-PGF)"/>
            <person name="Walter F."/>
            <person name="Albersmeier A."/>
            <person name="Kalinowski J."/>
            <person name="Ruckert C."/>
        </authorList>
    </citation>
    <scope>NUCLEOTIDE SEQUENCE</scope>
    <source>
        <strain evidence="2">JCM 14265</strain>
    </source>
</reference>
<evidence type="ECO:0000313" key="5">
    <source>
        <dbReference type="Proteomes" id="UP001567571"/>
    </source>
</evidence>
<protein>
    <submittedName>
        <fullName evidence="2">Uncharacterized protein</fullName>
    </submittedName>
</protein>
<accession>A0AAV3SX70</accession>
<feature type="region of interest" description="Disordered" evidence="1">
    <location>
        <begin position="99"/>
        <end position="121"/>
    </location>
</feature>
<comment type="caution">
    <text evidence="2">The sequence shown here is derived from an EMBL/GenBank/DDBJ whole genome shotgun (WGS) entry which is preliminary data.</text>
</comment>
<dbReference type="AlphaFoldDB" id="A0AAV3SX70"/>